<dbReference type="OrthoDB" id="3070099at2759"/>
<name>A0A0D7B082_9AGAR</name>
<reference evidence="1 2" key="1">
    <citation type="journal article" date="2015" name="Fungal Genet. Biol.">
        <title>Evolution of novel wood decay mechanisms in Agaricales revealed by the genome sequences of Fistulina hepatica and Cylindrobasidium torrendii.</title>
        <authorList>
            <person name="Floudas D."/>
            <person name="Held B.W."/>
            <person name="Riley R."/>
            <person name="Nagy L.G."/>
            <person name="Koehler G."/>
            <person name="Ransdell A.S."/>
            <person name="Younus H."/>
            <person name="Chow J."/>
            <person name="Chiniquy J."/>
            <person name="Lipzen A."/>
            <person name="Tritt A."/>
            <person name="Sun H."/>
            <person name="Haridas S."/>
            <person name="LaButti K."/>
            <person name="Ohm R.A."/>
            <person name="Kues U."/>
            <person name="Blanchette R.A."/>
            <person name="Grigoriev I.V."/>
            <person name="Minto R.E."/>
            <person name="Hibbett D.S."/>
        </authorList>
    </citation>
    <scope>NUCLEOTIDE SEQUENCE [LARGE SCALE GENOMIC DNA]</scope>
    <source>
        <strain evidence="1 2">FP15055 ss-10</strain>
    </source>
</reference>
<gene>
    <name evidence="1" type="ORF">CYLTODRAFT_493435</name>
</gene>
<protein>
    <recommendedName>
        <fullName evidence="3">F-box domain-containing protein</fullName>
    </recommendedName>
</protein>
<organism evidence="1 2">
    <name type="scientific">Cylindrobasidium torrendii FP15055 ss-10</name>
    <dbReference type="NCBI Taxonomy" id="1314674"/>
    <lineage>
        <taxon>Eukaryota</taxon>
        <taxon>Fungi</taxon>
        <taxon>Dikarya</taxon>
        <taxon>Basidiomycota</taxon>
        <taxon>Agaricomycotina</taxon>
        <taxon>Agaricomycetes</taxon>
        <taxon>Agaricomycetidae</taxon>
        <taxon>Agaricales</taxon>
        <taxon>Marasmiineae</taxon>
        <taxon>Physalacriaceae</taxon>
        <taxon>Cylindrobasidium</taxon>
    </lineage>
</organism>
<accession>A0A0D7B082</accession>
<evidence type="ECO:0008006" key="3">
    <source>
        <dbReference type="Google" id="ProtNLM"/>
    </source>
</evidence>
<dbReference type="AlphaFoldDB" id="A0A0D7B082"/>
<keyword evidence="2" id="KW-1185">Reference proteome</keyword>
<evidence type="ECO:0000313" key="1">
    <source>
        <dbReference type="EMBL" id="KIY64038.1"/>
    </source>
</evidence>
<dbReference type="EMBL" id="KN880657">
    <property type="protein sequence ID" value="KIY64038.1"/>
    <property type="molecule type" value="Genomic_DNA"/>
</dbReference>
<sequence>MNAIRDGSGITLPEELVFMILEAAAALYPHTASRLLFLSRAACLWFEPFVYHTVVLRSMAQSDRFMATVKRRRLRDPEFFQRNVRVIICKIPGGQTHDGALEQVLQACSHVVHVSCAAAIAISQSLPADALRSLRYLNVHGDHIPSSPTVTHLVLRQSLEQIRRPALSMMRRLRCFPNLTHMCLNVKLVQASREVATGVLEAVLLDRPHSLQRIVVVFQFGIAWTWGAIPQYRIINDVVQGRTTPICFAVFPASVEAEVMMSPNVIRSRDVAAVLGWDIPSADTIWTRAEAMSSSASRKTDV</sequence>
<dbReference type="Proteomes" id="UP000054007">
    <property type="component" value="Unassembled WGS sequence"/>
</dbReference>
<proteinExistence type="predicted"/>
<evidence type="ECO:0000313" key="2">
    <source>
        <dbReference type="Proteomes" id="UP000054007"/>
    </source>
</evidence>